<dbReference type="Proteomes" id="UP000837857">
    <property type="component" value="Chromosome 1"/>
</dbReference>
<accession>A0ABN8HRD3</accession>
<evidence type="ECO:0000256" key="1">
    <source>
        <dbReference type="SAM" id="SignalP"/>
    </source>
</evidence>
<proteinExistence type="predicted"/>
<keyword evidence="3" id="KW-1185">Reference proteome</keyword>
<evidence type="ECO:0008006" key="4">
    <source>
        <dbReference type="Google" id="ProtNLM"/>
    </source>
</evidence>
<organism evidence="2 3">
    <name type="scientific">Iphiclides podalirius</name>
    <name type="common">scarce swallowtail</name>
    <dbReference type="NCBI Taxonomy" id="110791"/>
    <lineage>
        <taxon>Eukaryota</taxon>
        <taxon>Metazoa</taxon>
        <taxon>Ecdysozoa</taxon>
        <taxon>Arthropoda</taxon>
        <taxon>Hexapoda</taxon>
        <taxon>Insecta</taxon>
        <taxon>Pterygota</taxon>
        <taxon>Neoptera</taxon>
        <taxon>Endopterygota</taxon>
        <taxon>Lepidoptera</taxon>
        <taxon>Glossata</taxon>
        <taxon>Ditrysia</taxon>
        <taxon>Papilionoidea</taxon>
        <taxon>Papilionidae</taxon>
        <taxon>Papilioninae</taxon>
        <taxon>Iphiclides</taxon>
    </lineage>
</organism>
<name>A0ABN8HRD3_9NEOP</name>
<evidence type="ECO:0000313" key="3">
    <source>
        <dbReference type="Proteomes" id="UP000837857"/>
    </source>
</evidence>
<reference evidence="2" key="1">
    <citation type="submission" date="2022-03" db="EMBL/GenBank/DDBJ databases">
        <authorList>
            <person name="Martin H S."/>
        </authorList>
    </citation>
    <scope>NUCLEOTIDE SEQUENCE</scope>
</reference>
<dbReference type="EMBL" id="OW152813">
    <property type="protein sequence ID" value="CAH2035962.1"/>
    <property type="molecule type" value="Genomic_DNA"/>
</dbReference>
<gene>
    <name evidence="2" type="ORF">IPOD504_LOCUS781</name>
</gene>
<feature type="signal peptide" evidence="1">
    <location>
        <begin position="1"/>
        <end position="19"/>
    </location>
</feature>
<feature type="chain" id="PRO_5045707296" description="Secreted protein" evidence="1">
    <location>
        <begin position="20"/>
        <end position="104"/>
    </location>
</feature>
<keyword evidence="1" id="KW-0732">Signal</keyword>
<evidence type="ECO:0000313" key="2">
    <source>
        <dbReference type="EMBL" id="CAH2035962.1"/>
    </source>
</evidence>
<protein>
    <recommendedName>
        <fullName evidence="4">Secreted protein</fullName>
    </recommendedName>
</protein>
<sequence>MWLLIISAPALIYARGVAALSSREQGGLKVLAALAIGNRQRAEMACISCCFLLDYIFNRDRRQLDTSNTAEDHTTCPLLEIQGAKVTVEKMIQFTLYPTPTSSL</sequence>
<feature type="non-terminal residue" evidence="2">
    <location>
        <position position="104"/>
    </location>
</feature>